<evidence type="ECO:0000313" key="4">
    <source>
        <dbReference type="Proteomes" id="UP001597124"/>
    </source>
</evidence>
<evidence type="ECO:0000256" key="2">
    <source>
        <dbReference type="SAM" id="SignalP"/>
    </source>
</evidence>
<organism evidence="3 4">
    <name type="scientific">Sphingosinicella xenopeptidilytica</name>
    <dbReference type="NCBI Taxonomy" id="364098"/>
    <lineage>
        <taxon>Bacteria</taxon>
        <taxon>Pseudomonadati</taxon>
        <taxon>Pseudomonadota</taxon>
        <taxon>Alphaproteobacteria</taxon>
        <taxon>Sphingomonadales</taxon>
        <taxon>Sphingosinicellaceae</taxon>
        <taxon>Sphingosinicella</taxon>
    </lineage>
</organism>
<keyword evidence="4" id="KW-1185">Reference proteome</keyword>
<feature type="chain" id="PRO_5045299942" evidence="2">
    <location>
        <begin position="24"/>
        <end position="143"/>
    </location>
</feature>
<dbReference type="EMBL" id="JBHTIK010000008">
    <property type="protein sequence ID" value="MFD0849407.1"/>
    <property type="molecule type" value="Genomic_DNA"/>
</dbReference>
<evidence type="ECO:0000256" key="1">
    <source>
        <dbReference type="SAM" id="MobiDB-lite"/>
    </source>
</evidence>
<sequence>MIRLALVAAIGMAGAAVSGTALAQAAQPESAKPPVTNSGVLKRVPLDQWMPENCPNPERRGEIVVCGRPDEEPTVETPPEPGEPGTDVPSERLKLTEPGNVAPSSACSAVGPAGDVGCSRNEYEQWRRERELQKAREKVPKPK</sequence>
<gene>
    <name evidence="3" type="ORF">ACFQ00_13810</name>
</gene>
<name>A0ABW3C7C6_SPHXN</name>
<reference evidence="4" key="1">
    <citation type="journal article" date="2019" name="Int. J. Syst. Evol. Microbiol.">
        <title>The Global Catalogue of Microorganisms (GCM) 10K type strain sequencing project: providing services to taxonomists for standard genome sequencing and annotation.</title>
        <authorList>
            <consortium name="The Broad Institute Genomics Platform"/>
            <consortium name="The Broad Institute Genome Sequencing Center for Infectious Disease"/>
            <person name="Wu L."/>
            <person name="Ma J."/>
        </authorList>
    </citation>
    <scope>NUCLEOTIDE SEQUENCE [LARGE SCALE GENOMIC DNA]</scope>
    <source>
        <strain evidence="4">CCUG 52537</strain>
    </source>
</reference>
<dbReference type="Proteomes" id="UP001597124">
    <property type="component" value="Unassembled WGS sequence"/>
</dbReference>
<comment type="caution">
    <text evidence="3">The sequence shown here is derived from an EMBL/GenBank/DDBJ whole genome shotgun (WGS) entry which is preliminary data.</text>
</comment>
<accession>A0ABW3C7C6</accession>
<keyword evidence="2" id="KW-0732">Signal</keyword>
<feature type="region of interest" description="Disordered" evidence="1">
    <location>
        <begin position="69"/>
        <end position="118"/>
    </location>
</feature>
<evidence type="ECO:0000313" key="3">
    <source>
        <dbReference type="EMBL" id="MFD0849407.1"/>
    </source>
</evidence>
<protein>
    <submittedName>
        <fullName evidence="3">Uncharacterized protein</fullName>
    </submittedName>
</protein>
<proteinExistence type="predicted"/>
<feature type="signal peptide" evidence="2">
    <location>
        <begin position="1"/>
        <end position="23"/>
    </location>
</feature>